<dbReference type="Proteomes" id="UP000012065">
    <property type="component" value="Unassembled WGS sequence"/>
</dbReference>
<feature type="region of interest" description="Disordered" evidence="9">
    <location>
        <begin position="124"/>
        <end position="164"/>
    </location>
</feature>
<evidence type="ECO:0000256" key="8">
    <source>
        <dbReference type="ARBA" id="ARBA00048679"/>
    </source>
</evidence>
<feature type="compositionally biased region" description="Polar residues" evidence="9">
    <location>
        <begin position="348"/>
        <end position="364"/>
    </location>
</feature>
<feature type="compositionally biased region" description="Basic residues" evidence="9">
    <location>
        <begin position="211"/>
        <end position="220"/>
    </location>
</feature>
<dbReference type="Gene3D" id="1.10.510.10">
    <property type="entry name" value="Transferase(Phosphotransferase) domain 1"/>
    <property type="match status" value="1"/>
</dbReference>
<feature type="domain" description="Protein kinase" evidence="10">
    <location>
        <begin position="1"/>
        <end position="81"/>
    </location>
</feature>
<dbReference type="EMBL" id="CAOJ01006757">
    <property type="protein sequence ID" value="CCO30642.1"/>
    <property type="molecule type" value="Genomic_DNA"/>
</dbReference>
<dbReference type="AlphaFoldDB" id="M5C434"/>
<evidence type="ECO:0000256" key="6">
    <source>
        <dbReference type="ARBA" id="ARBA00022840"/>
    </source>
</evidence>
<dbReference type="PROSITE" id="PS51285">
    <property type="entry name" value="AGC_KINASE_CTER"/>
    <property type="match status" value="1"/>
</dbReference>
<evidence type="ECO:0000313" key="13">
    <source>
        <dbReference type="Proteomes" id="UP000012065"/>
    </source>
</evidence>
<dbReference type="HOGENOM" id="CLU_761130_0_0_1"/>
<evidence type="ECO:0000256" key="3">
    <source>
        <dbReference type="ARBA" id="ARBA00022679"/>
    </source>
</evidence>
<evidence type="ECO:0000259" key="10">
    <source>
        <dbReference type="PROSITE" id="PS50011"/>
    </source>
</evidence>
<dbReference type="Gene3D" id="3.30.200.20">
    <property type="entry name" value="Phosphorylase Kinase, domain 1"/>
    <property type="match status" value="1"/>
</dbReference>
<dbReference type="GO" id="GO:0106310">
    <property type="term" value="F:protein serine kinase activity"/>
    <property type="evidence" value="ECO:0007669"/>
    <property type="project" value="RHEA"/>
</dbReference>
<keyword evidence="5 12" id="KW-0418">Kinase</keyword>
<evidence type="ECO:0000256" key="5">
    <source>
        <dbReference type="ARBA" id="ARBA00022777"/>
    </source>
</evidence>
<dbReference type="GO" id="GO:0004674">
    <property type="term" value="F:protein serine/threonine kinase activity"/>
    <property type="evidence" value="ECO:0007669"/>
    <property type="project" value="UniProtKB-KW"/>
</dbReference>
<dbReference type="GO" id="GO:0005634">
    <property type="term" value="C:nucleus"/>
    <property type="evidence" value="ECO:0007669"/>
    <property type="project" value="TreeGrafter"/>
</dbReference>
<evidence type="ECO:0000256" key="2">
    <source>
        <dbReference type="ARBA" id="ARBA00022527"/>
    </source>
</evidence>
<evidence type="ECO:0000256" key="1">
    <source>
        <dbReference type="ARBA" id="ARBA00012513"/>
    </source>
</evidence>
<dbReference type="SUPFAM" id="SSF56112">
    <property type="entry name" value="Protein kinase-like (PK-like)"/>
    <property type="match status" value="1"/>
</dbReference>
<accession>M5C434</accession>
<dbReference type="InterPro" id="IPR000719">
    <property type="entry name" value="Prot_kinase_dom"/>
</dbReference>
<dbReference type="GO" id="GO:0035556">
    <property type="term" value="P:intracellular signal transduction"/>
    <property type="evidence" value="ECO:0007669"/>
    <property type="project" value="TreeGrafter"/>
</dbReference>
<comment type="catalytic activity">
    <reaction evidence="8">
        <text>L-seryl-[protein] + ATP = O-phospho-L-seryl-[protein] + ADP + H(+)</text>
        <dbReference type="Rhea" id="RHEA:17989"/>
        <dbReference type="Rhea" id="RHEA-COMP:9863"/>
        <dbReference type="Rhea" id="RHEA-COMP:11604"/>
        <dbReference type="ChEBI" id="CHEBI:15378"/>
        <dbReference type="ChEBI" id="CHEBI:29999"/>
        <dbReference type="ChEBI" id="CHEBI:30616"/>
        <dbReference type="ChEBI" id="CHEBI:83421"/>
        <dbReference type="ChEBI" id="CHEBI:456216"/>
        <dbReference type="EC" id="2.7.11.1"/>
    </reaction>
</comment>
<dbReference type="GO" id="GO:0005737">
    <property type="term" value="C:cytoplasm"/>
    <property type="evidence" value="ECO:0007669"/>
    <property type="project" value="TreeGrafter"/>
</dbReference>
<dbReference type="InterPro" id="IPR011009">
    <property type="entry name" value="Kinase-like_dom_sf"/>
</dbReference>
<proteinExistence type="predicted"/>
<evidence type="ECO:0000256" key="4">
    <source>
        <dbReference type="ARBA" id="ARBA00022741"/>
    </source>
</evidence>
<keyword evidence="4" id="KW-0547">Nucleotide-binding</keyword>
<evidence type="ECO:0000259" key="11">
    <source>
        <dbReference type="PROSITE" id="PS51285"/>
    </source>
</evidence>
<comment type="caution">
    <text evidence="12">The sequence shown here is derived from an EMBL/GenBank/DDBJ whole genome shotgun (WGS) entry which is preliminary data.</text>
</comment>
<dbReference type="PROSITE" id="PS50011">
    <property type="entry name" value="PROTEIN_KINASE_DOM"/>
    <property type="match status" value="1"/>
</dbReference>
<organism evidence="12 13">
    <name type="scientific">Thanatephorus cucumeris (strain AG1-IB / isolate 7/3/14)</name>
    <name type="common">Lettuce bottom rot fungus</name>
    <name type="synonym">Rhizoctonia solani</name>
    <dbReference type="NCBI Taxonomy" id="1108050"/>
    <lineage>
        <taxon>Eukaryota</taxon>
        <taxon>Fungi</taxon>
        <taxon>Dikarya</taxon>
        <taxon>Basidiomycota</taxon>
        <taxon>Agaricomycotina</taxon>
        <taxon>Agaricomycetes</taxon>
        <taxon>Cantharellales</taxon>
        <taxon>Ceratobasidiaceae</taxon>
        <taxon>Rhizoctonia</taxon>
        <taxon>Rhizoctonia solani AG-1</taxon>
    </lineage>
</organism>
<keyword evidence="3 12" id="KW-0808">Transferase</keyword>
<keyword evidence="6" id="KW-0067">ATP-binding</keyword>
<feature type="domain" description="AGC-kinase C-terminal" evidence="11">
    <location>
        <begin position="82"/>
        <end position="180"/>
    </location>
</feature>
<feature type="region of interest" description="Disordered" evidence="9">
    <location>
        <begin position="196"/>
        <end position="220"/>
    </location>
</feature>
<keyword evidence="2" id="KW-0723">Serine/threonine-protein kinase</keyword>
<protein>
    <recommendedName>
        <fullName evidence="1">non-specific serine/threonine protein kinase</fullName>
        <ecNumber evidence="1">2.7.11.1</ecNumber>
    </recommendedName>
</protein>
<dbReference type="GO" id="GO:0005524">
    <property type="term" value="F:ATP binding"/>
    <property type="evidence" value="ECO:0007669"/>
    <property type="project" value="UniProtKB-KW"/>
</dbReference>
<evidence type="ECO:0000256" key="7">
    <source>
        <dbReference type="ARBA" id="ARBA00047899"/>
    </source>
</evidence>
<gene>
    <name evidence="12" type="ORF">BN14_04672</name>
</gene>
<feature type="region of interest" description="Disordered" evidence="9">
    <location>
        <begin position="337"/>
        <end position="364"/>
    </location>
</feature>
<dbReference type="InterPro" id="IPR000961">
    <property type="entry name" value="AGC-kinase_C"/>
</dbReference>
<dbReference type="PANTHER" id="PTHR24356">
    <property type="entry name" value="SERINE/THREONINE-PROTEIN KINASE"/>
    <property type="match status" value="1"/>
</dbReference>
<name>M5C434_THACB</name>
<dbReference type="InterPro" id="IPR050236">
    <property type="entry name" value="Ser_Thr_kinase_AGC"/>
</dbReference>
<sequence length="364" mass="41532">MQWALGVITYEFLYGFPPFHASTPQEVFDNIISRRIDWHEEEEDIEYSPEARAIMERLMTTEITHRLGYNGADEVKSHPWLVEVEWDKVTTTEAQFVPQVTDPESTDYFDARGALPQIFQDDEPQAADTPEDQPVTPSGGAGPSAARPIPISKEGSISQPPDDEFGAFSYKNLPVLKQANDDVIRKMRTDQMAPMTYTLSDPTPQQQQQQHNRRRSVSQKIKKPLNLESRVAVSRDMRVLKLRCLFWLSVNVAKRFDKSPITFYVHFIDRVIPVSRKHTTIDSGQQHERTRATSIRVWGSGAFQVEPPRYRRRQTKLNAQPTENVVYIEPGHECAIAPTTRRGPMDGRTQSDFSSPVSTSERCA</sequence>
<evidence type="ECO:0000313" key="12">
    <source>
        <dbReference type="EMBL" id="CCO30642.1"/>
    </source>
</evidence>
<dbReference type="PANTHER" id="PTHR24356:SF1">
    <property type="entry name" value="SERINE_THREONINE-PROTEIN KINASE GREATWALL"/>
    <property type="match status" value="1"/>
</dbReference>
<evidence type="ECO:0000256" key="9">
    <source>
        <dbReference type="SAM" id="MobiDB-lite"/>
    </source>
</evidence>
<reference evidence="12 13" key="1">
    <citation type="journal article" date="2013" name="J. Biotechnol.">
        <title>Establishment and interpretation of the genome sequence of the phytopathogenic fungus Rhizoctonia solani AG1-IB isolate 7/3/14.</title>
        <authorList>
            <person name="Wibberg D.W."/>
            <person name="Jelonek L.J."/>
            <person name="Rupp O.R."/>
            <person name="Hennig M.H."/>
            <person name="Eikmeyer F.E."/>
            <person name="Goesmann A.G."/>
            <person name="Hartmann A.H."/>
            <person name="Borriss R.B."/>
            <person name="Grosch R.G."/>
            <person name="Puehler A.P."/>
            <person name="Schlueter A.S."/>
        </authorList>
    </citation>
    <scope>NUCLEOTIDE SEQUENCE [LARGE SCALE GENOMIC DNA]</scope>
    <source>
        <strain evidence="13">AG1-IB / isolate 7/3/14</strain>
    </source>
</reference>
<comment type="catalytic activity">
    <reaction evidence="7">
        <text>L-threonyl-[protein] + ATP = O-phospho-L-threonyl-[protein] + ADP + H(+)</text>
        <dbReference type="Rhea" id="RHEA:46608"/>
        <dbReference type="Rhea" id="RHEA-COMP:11060"/>
        <dbReference type="Rhea" id="RHEA-COMP:11605"/>
        <dbReference type="ChEBI" id="CHEBI:15378"/>
        <dbReference type="ChEBI" id="CHEBI:30013"/>
        <dbReference type="ChEBI" id="CHEBI:30616"/>
        <dbReference type="ChEBI" id="CHEBI:61977"/>
        <dbReference type="ChEBI" id="CHEBI:456216"/>
        <dbReference type="EC" id="2.7.11.1"/>
    </reaction>
</comment>
<dbReference type="EC" id="2.7.11.1" evidence="1"/>